<dbReference type="Proteomes" id="UP000676246">
    <property type="component" value="Unassembled WGS sequence"/>
</dbReference>
<sequence>MSAAPGSLPRWLRSDALPWAGLLLALTVVLGLAAFVRYERFEIETDVQGRAELYARVLEDQTARLIGSTELALQTLAPAIEAEPDAPAQVDNLLGATVRGLPFVRSISWLDSEGRVRASSQPGARGLQLPRAAVTAGPGGLAPLQTVRDLAQLARGERAPAGVAVLPLTWPLPGEAGQLVALISTDFIANQQQLTLSGTHVDGALLAYDGTLVAATENLRALPGSRQAQLDLFTRHLPDRESGVEAARGLDDVDGLLAWRSVRRAPLVVLVQTPLATVEDRLGEVRHGALIGGTLALALIAALTALAWRSLRGHELVSADLRQAQGTLAAQDAFTDRLFEVSPVPMAVQDALGCFVRVNRAWCEFTGRDAPALLGQQALPALGEETATALAPALGAGLLQRGSAAQHETQLRDGRGLLRDVVVRHMAFADPGGRAGGTITCLVDVSEFREAERRTREAKEAAEQANAAKGEFIANVSHELRTPLQSILGFSELGRDRAAANSREQQMFSMVHAGGERMLTLVEALLDLSQLEATFGRSELAVIDLVPTVREVVAELAPLASSRGIHLALPDEGLPMLAHGDAFRLQQVIRNVLANALRFAPADSVIETRWSRQGEELIVHVRDHGPGIPPDELESIFAPFTQSTRTKDGSGGTGLGLAICRKIMAAHRGRIIAMNAEGGGAQFEIRLPAL</sequence>
<evidence type="ECO:0000256" key="8">
    <source>
        <dbReference type="ARBA" id="ARBA00023136"/>
    </source>
</evidence>
<dbReference type="InterPro" id="IPR003661">
    <property type="entry name" value="HisK_dim/P_dom"/>
</dbReference>
<dbReference type="AlphaFoldDB" id="A0A940Y5T5"/>
<dbReference type="EMBL" id="JAGQDD010000001">
    <property type="protein sequence ID" value="MBQ0929241.1"/>
    <property type="molecule type" value="Genomic_DNA"/>
</dbReference>
<feature type="domain" description="Histidine kinase" evidence="10">
    <location>
        <begin position="475"/>
        <end position="690"/>
    </location>
</feature>
<dbReference type="SUPFAM" id="SSF55785">
    <property type="entry name" value="PYP-like sensor domain (PAS domain)"/>
    <property type="match status" value="1"/>
</dbReference>
<dbReference type="CDD" id="cd00082">
    <property type="entry name" value="HisKA"/>
    <property type="match status" value="1"/>
</dbReference>
<proteinExistence type="predicted"/>
<keyword evidence="7" id="KW-0902">Two-component regulatory system</keyword>
<feature type="transmembrane region" description="Helical" evidence="9">
    <location>
        <begin position="289"/>
        <end position="308"/>
    </location>
</feature>
<protein>
    <recommendedName>
        <fullName evidence="3">histidine kinase</fullName>
        <ecNumber evidence="3">2.7.13.3</ecNumber>
    </recommendedName>
</protein>
<dbReference type="InterPro" id="IPR036097">
    <property type="entry name" value="HisK_dim/P_sf"/>
</dbReference>
<dbReference type="Pfam" id="PF00512">
    <property type="entry name" value="HisKA"/>
    <property type="match status" value="1"/>
</dbReference>
<gene>
    <name evidence="11" type="ORF">KAK03_02005</name>
</gene>
<accession>A0A940Y5T5</accession>
<dbReference type="EC" id="2.7.13.3" evidence="3"/>
<keyword evidence="4" id="KW-0597">Phosphoprotein</keyword>
<evidence type="ECO:0000256" key="2">
    <source>
        <dbReference type="ARBA" id="ARBA00004429"/>
    </source>
</evidence>
<dbReference type="InterPro" id="IPR050736">
    <property type="entry name" value="Sensor_HK_Regulatory"/>
</dbReference>
<dbReference type="FunFam" id="1.10.287.130:FF:000001">
    <property type="entry name" value="Two-component sensor histidine kinase"/>
    <property type="match status" value="1"/>
</dbReference>
<dbReference type="InterPro" id="IPR005467">
    <property type="entry name" value="His_kinase_dom"/>
</dbReference>
<dbReference type="CDD" id="cd00075">
    <property type="entry name" value="HATPase"/>
    <property type="match status" value="1"/>
</dbReference>
<reference evidence="11 12" key="1">
    <citation type="submission" date="2021-04" db="EMBL/GenBank/DDBJ databases">
        <title>The genome sequence of Ideonella sp. 3Y2.</title>
        <authorList>
            <person name="Liu Y."/>
        </authorList>
    </citation>
    <scope>NUCLEOTIDE SEQUENCE [LARGE SCALE GENOMIC DNA]</scope>
    <source>
        <strain evidence="11 12">3Y2</strain>
    </source>
</reference>
<evidence type="ECO:0000256" key="4">
    <source>
        <dbReference type="ARBA" id="ARBA00022553"/>
    </source>
</evidence>
<evidence type="ECO:0000313" key="12">
    <source>
        <dbReference type="Proteomes" id="UP000676246"/>
    </source>
</evidence>
<evidence type="ECO:0000256" key="6">
    <source>
        <dbReference type="ARBA" id="ARBA00022777"/>
    </source>
</evidence>
<evidence type="ECO:0000256" key="9">
    <source>
        <dbReference type="SAM" id="Phobius"/>
    </source>
</evidence>
<dbReference type="InterPro" id="IPR003594">
    <property type="entry name" value="HATPase_dom"/>
</dbReference>
<dbReference type="SMART" id="SM00388">
    <property type="entry name" value="HisKA"/>
    <property type="match status" value="1"/>
</dbReference>
<keyword evidence="9" id="KW-0812">Transmembrane</keyword>
<evidence type="ECO:0000256" key="1">
    <source>
        <dbReference type="ARBA" id="ARBA00000085"/>
    </source>
</evidence>
<dbReference type="NCBIfam" id="TIGR00229">
    <property type="entry name" value="sensory_box"/>
    <property type="match status" value="1"/>
</dbReference>
<dbReference type="PROSITE" id="PS50109">
    <property type="entry name" value="HIS_KIN"/>
    <property type="match status" value="1"/>
</dbReference>
<dbReference type="RefSeq" id="WP_210851495.1">
    <property type="nucleotide sequence ID" value="NZ_JAGQDD010000001.1"/>
</dbReference>
<dbReference type="InterPro" id="IPR000014">
    <property type="entry name" value="PAS"/>
</dbReference>
<keyword evidence="6" id="KW-0418">Kinase</keyword>
<dbReference type="InterPro" id="IPR004358">
    <property type="entry name" value="Sig_transdc_His_kin-like_C"/>
</dbReference>
<evidence type="ECO:0000259" key="10">
    <source>
        <dbReference type="PROSITE" id="PS50109"/>
    </source>
</evidence>
<dbReference type="InterPro" id="IPR036890">
    <property type="entry name" value="HATPase_C_sf"/>
</dbReference>
<dbReference type="GO" id="GO:0000155">
    <property type="term" value="F:phosphorelay sensor kinase activity"/>
    <property type="evidence" value="ECO:0007669"/>
    <property type="project" value="InterPro"/>
</dbReference>
<dbReference type="Pfam" id="PF13188">
    <property type="entry name" value="PAS_8"/>
    <property type="match status" value="1"/>
</dbReference>
<evidence type="ECO:0000256" key="3">
    <source>
        <dbReference type="ARBA" id="ARBA00012438"/>
    </source>
</evidence>
<comment type="subcellular location">
    <subcellularLocation>
        <location evidence="2">Cell inner membrane</location>
        <topology evidence="2">Multi-pass membrane protein</topology>
    </subcellularLocation>
</comment>
<dbReference type="PANTHER" id="PTHR43711:SF1">
    <property type="entry name" value="HISTIDINE KINASE 1"/>
    <property type="match status" value="1"/>
</dbReference>
<evidence type="ECO:0000313" key="11">
    <source>
        <dbReference type="EMBL" id="MBQ0929241.1"/>
    </source>
</evidence>
<dbReference type="CDD" id="cd18774">
    <property type="entry name" value="PDC2_HK_sensor"/>
    <property type="match status" value="1"/>
</dbReference>
<dbReference type="Gene3D" id="3.30.565.10">
    <property type="entry name" value="Histidine kinase-like ATPase, C-terminal domain"/>
    <property type="match status" value="1"/>
</dbReference>
<keyword evidence="8 9" id="KW-0472">Membrane</keyword>
<dbReference type="SUPFAM" id="SSF55874">
    <property type="entry name" value="ATPase domain of HSP90 chaperone/DNA topoisomerase II/histidine kinase"/>
    <property type="match status" value="1"/>
</dbReference>
<comment type="caution">
    <text evidence="11">The sequence shown here is derived from an EMBL/GenBank/DDBJ whole genome shotgun (WGS) entry which is preliminary data.</text>
</comment>
<dbReference type="SMART" id="SM00387">
    <property type="entry name" value="HATPase_c"/>
    <property type="match status" value="1"/>
</dbReference>
<keyword evidence="5" id="KW-0808">Transferase</keyword>
<dbReference type="GO" id="GO:0005886">
    <property type="term" value="C:plasma membrane"/>
    <property type="evidence" value="ECO:0007669"/>
    <property type="project" value="UniProtKB-SubCell"/>
</dbReference>
<comment type="catalytic activity">
    <reaction evidence="1">
        <text>ATP + protein L-histidine = ADP + protein N-phospho-L-histidine.</text>
        <dbReference type="EC" id="2.7.13.3"/>
    </reaction>
</comment>
<dbReference type="Pfam" id="PF02518">
    <property type="entry name" value="HATPase_c"/>
    <property type="match status" value="1"/>
</dbReference>
<dbReference type="PRINTS" id="PR00344">
    <property type="entry name" value="BCTRLSENSOR"/>
</dbReference>
<keyword evidence="9" id="KW-1133">Transmembrane helix</keyword>
<dbReference type="SUPFAM" id="SSF47384">
    <property type="entry name" value="Homodimeric domain of signal transducing histidine kinase"/>
    <property type="match status" value="1"/>
</dbReference>
<dbReference type="InterPro" id="IPR035965">
    <property type="entry name" value="PAS-like_dom_sf"/>
</dbReference>
<evidence type="ECO:0000256" key="5">
    <source>
        <dbReference type="ARBA" id="ARBA00022679"/>
    </source>
</evidence>
<feature type="transmembrane region" description="Helical" evidence="9">
    <location>
        <begin position="16"/>
        <end position="36"/>
    </location>
</feature>
<dbReference type="Gene3D" id="3.30.450.20">
    <property type="entry name" value="PAS domain"/>
    <property type="match status" value="3"/>
</dbReference>
<keyword evidence="12" id="KW-1185">Reference proteome</keyword>
<organism evidence="11 12">
    <name type="scientific">Ideonella alba</name>
    <dbReference type="NCBI Taxonomy" id="2824118"/>
    <lineage>
        <taxon>Bacteria</taxon>
        <taxon>Pseudomonadati</taxon>
        <taxon>Pseudomonadota</taxon>
        <taxon>Betaproteobacteria</taxon>
        <taxon>Burkholderiales</taxon>
        <taxon>Sphaerotilaceae</taxon>
        <taxon>Ideonella</taxon>
    </lineage>
</organism>
<evidence type="ECO:0000256" key="7">
    <source>
        <dbReference type="ARBA" id="ARBA00023012"/>
    </source>
</evidence>
<dbReference type="PANTHER" id="PTHR43711">
    <property type="entry name" value="TWO-COMPONENT HISTIDINE KINASE"/>
    <property type="match status" value="1"/>
</dbReference>
<dbReference type="CDD" id="cd18773">
    <property type="entry name" value="PDC1_HK_sensor"/>
    <property type="match status" value="1"/>
</dbReference>
<dbReference type="FunFam" id="3.30.565.10:FF:000006">
    <property type="entry name" value="Sensor histidine kinase WalK"/>
    <property type="match status" value="1"/>
</dbReference>
<name>A0A940Y5T5_9BURK</name>
<dbReference type="Gene3D" id="1.10.287.130">
    <property type="match status" value="1"/>
</dbReference>